<feature type="compositionally biased region" description="Gly residues" evidence="1">
    <location>
        <begin position="197"/>
        <end position="207"/>
    </location>
</feature>
<protein>
    <recommendedName>
        <fullName evidence="5">Translation initiation factor IF-2</fullName>
    </recommendedName>
</protein>
<dbReference type="AlphaFoldDB" id="A0A7X5UD26"/>
<accession>A0A7X5UD26</accession>
<comment type="caution">
    <text evidence="3">The sequence shown here is derived from an EMBL/GenBank/DDBJ whole genome shotgun (WGS) entry which is preliminary data.</text>
</comment>
<evidence type="ECO:0000313" key="3">
    <source>
        <dbReference type="EMBL" id="NII08265.1"/>
    </source>
</evidence>
<gene>
    <name evidence="3" type="ORF">HBF25_17910</name>
</gene>
<sequence>MHRVLSLSIVAGLVLGVCGPAAAQSRTVSTADMPKPGVSYISGPSAVPERRETVSTLPAVPHFYAGTPVPQPQPAPDPRNDGYNDGGYAYGGAYPPGYGWNDDRDRRGRDGDRNRHDHGYPGDGHDRPPPRGNSTSLAAGSSGGAGGASGAGVKLAPQPPPDTGHHGRWNGNDGGNGWNQPPPQPGTGVTNQRGPQPGTGVGTGPQPGTGIPLRQAGWRGYSH</sequence>
<dbReference type="EMBL" id="JAARLZ010000011">
    <property type="protein sequence ID" value="NII08265.1"/>
    <property type="molecule type" value="Genomic_DNA"/>
</dbReference>
<evidence type="ECO:0000256" key="2">
    <source>
        <dbReference type="SAM" id="SignalP"/>
    </source>
</evidence>
<keyword evidence="2" id="KW-0732">Signal</keyword>
<keyword evidence="4" id="KW-1185">Reference proteome</keyword>
<reference evidence="3 4" key="1">
    <citation type="submission" date="2020-03" db="EMBL/GenBank/DDBJ databases">
        <authorList>
            <person name="Lai Q."/>
        </authorList>
    </citation>
    <scope>NUCLEOTIDE SEQUENCE [LARGE SCALE GENOMIC DNA]</scope>
    <source>
        <strain evidence="3 4">CCUG 25036</strain>
    </source>
</reference>
<name>A0A7X5UD26_9GAMM</name>
<evidence type="ECO:0008006" key="5">
    <source>
        <dbReference type="Google" id="ProtNLM"/>
    </source>
</evidence>
<feature type="region of interest" description="Disordered" evidence="1">
    <location>
        <begin position="61"/>
        <end position="223"/>
    </location>
</feature>
<feature type="chain" id="PRO_5031065857" description="Translation initiation factor IF-2" evidence="2">
    <location>
        <begin position="24"/>
        <end position="223"/>
    </location>
</feature>
<evidence type="ECO:0000313" key="4">
    <source>
        <dbReference type="Proteomes" id="UP000490980"/>
    </source>
</evidence>
<feature type="compositionally biased region" description="Gly residues" evidence="1">
    <location>
        <begin position="141"/>
        <end position="150"/>
    </location>
</feature>
<feature type="compositionally biased region" description="Basic and acidic residues" evidence="1">
    <location>
        <begin position="101"/>
        <end position="129"/>
    </location>
</feature>
<evidence type="ECO:0000256" key="1">
    <source>
        <dbReference type="SAM" id="MobiDB-lite"/>
    </source>
</evidence>
<dbReference type="Proteomes" id="UP000490980">
    <property type="component" value="Unassembled WGS sequence"/>
</dbReference>
<dbReference type="RefSeq" id="WP_166950841.1">
    <property type="nucleotide sequence ID" value="NZ_JAARLZ010000011.1"/>
</dbReference>
<proteinExistence type="predicted"/>
<feature type="signal peptide" evidence="2">
    <location>
        <begin position="1"/>
        <end position="23"/>
    </location>
</feature>
<organism evidence="3 4">
    <name type="scientific">Luteibacter anthropi</name>
    <dbReference type="NCBI Taxonomy" id="564369"/>
    <lineage>
        <taxon>Bacteria</taxon>
        <taxon>Pseudomonadati</taxon>
        <taxon>Pseudomonadota</taxon>
        <taxon>Gammaproteobacteria</taxon>
        <taxon>Lysobacterales</taxon>
        <taxon>Rhodanobacteraceae</taxon>
        <taxon>Luteibacter</taxon>
    </lineage>
</organism>